<protein>
    <recommendedName>
        <fullName evidence="1">Rhodanese domain-containing protein</fullName>
    </recommendedName>
</protein>
<dbReference type="PANTHER" id="PTHR44086">
    <property type="entry name" value="THIOSULFATE SULFURTRANSFERASE RDL2, MITOCHONDRIAL-RELATED"/>
    <property type="match status" value="1"/>
</dbReference>
<dbReference type="AlphaFoldDB" id="A0A9W8I502"/>
<dbReference type="OrthoDB" id="566238at2759"/>
<dbReference type="Gene3D" id="3.40.250.10">
    <property type="entry name" value="Rhodanese-like domain"/>
    <property type="match status" value="1"/>
</dbReference>
<accession>A0A9W8I502</accession>
<evidence type="ECO:0000313" key="2">
    <source>
        <dbReference type="EMBL" id="KAJ2848020.1"/>
    </source>
</evidence>
<evidence type="ECO:0000259" key="1">
    <source>
        <dbReference type="PROSITE" id="PS50206"/>
    </source>
</evidence>
<name>A0A9W8I502_9FUNG</name>
<dbReference type="SMART" id="SM00450">
    <property type="entry name" value="RHOD"/>
    <property type="match status" value="1"/>
</dbReference>
<dbReference type="GO" id="GO:0004792">
    <property type="term" value="F:thiosulfate-cyanide sulfurtransferase activity"/>
    <property type="evidence" value="ECO:0007669"/>
    <property type="project" value="TreeGrafter"/>
</dbReference>
<organism evidence="2 3">
    <name type="scientific">Coemansia brasiliensis</name>
    <dbReference type="NCBI Taxonomy" id="2650707"/>
    <lineage>
        <taxon>Eukaryota</taxon>
        <taxon>Fungi</taxon>
        <taxon>Fungi incertae sedis</taxon>
        <taxon>Zoopagomycota</taxon>
        <taxon>Kickxellomycotina</taxon>
        <taxon>Kickxellomycetes</taxon>
        <taxon>Kickxellales</taxon>
        <taxon>Kickxellaceae</taxon>
        <taxon>Coemansia</taxon>
    </lineage>
</organism>
<feature type="domain" description="Rhodanese" evidence="1">
    <location>
        <begin position="46"/>
        <end position="149"/>
    </location>
</feature>
<dbReference type="PANTHER" id="PTHR44086:SF10">
    <property type="entry name" value="THIOSULFATE SULFURTRANSFERASE_RHODANESE-LIKE DOMAIN-CONTAINING PROTEIN 3"/>
    <property type="match status" value="1"/>
</dbReference>
<gene>
    <name evidence="2" type="ORF">IWW36_003539</name>
</gene>
<dbReference type="Pfam" id="PF00581">
    <property type="entry name" value="Rhodanese"/>
    <property type="match status" value="1"/>
</dbReference>
<reference evidence="2" key="1">
    <citation type="submission" date="2022-07" db="EMBL/GenBank/DDBJ databases">
        <title>Phylogenomic reconstructions and comparative analyses of Kickxellomycotina fungi.</title>
        <authorList>
            <person name="Reynolds N.K."/>
            <person name="Stajich J.E."/>
            <person name="Barry K."/>
            <person name="Grigoriev I.V."/>
            <person name="Crous P."/>
            <person name="Smith M.E."/>
        </authorList>
    </citation>
    <scope>NUCLEOTIDE SEQUENCE</scope>
    <source>
        <strain evidence="2">NRRL 1566</strain>
    </source>
</reference>
<dbReference type="Proteomes" id="UP001139887">
    <property type="component" value="Unassembled WGS sequence"/>
</dbReference>
<keyword evidence="3" id="KW-1185">Reference proteome</keyword>
<dbReference type="InterPro" id="IPR036873">
    <property type="entry name" value="Rhodanese-like_dom_sf"/>
</dbReference>
<dbReference type="PROSITE" id="PS50206">
    <property type="entry name" value="RHODANESE_3"/>
    <property type="match status" value="1"/>
</dbReference>
<dbReference type="InterPro" id="IPR001763">
    <property type="entry name" value="Rhodanese-like_dom"/>
</dbReference>
<dbReference type="SUPFAM" id="SSF52821">
    <property type="entry name" value="Rhodanese/Cell cycle control phosphatase"/>
    <property type="match status" value="1"/>
</dbReference>
<dbReference type="EMBL" id="JANBUW010000225">
    <property type="protein sequence ID" value="KAJ2848020.1"/>
    <property type="molecule type" value="Genomic_DNA"/>
</dbReference>
<evidence type="ECO:0000313" key="3">
    <source>
        <dbReference type="Proteomes" id="UP001139887"/>
    </source>
</evidence>
<proteinExistence type="predicted"/>
<sequence>MKNILVAIISIVGFIVLLQILKPPMSNAKPLQMQDILEISKTGSLKGKDMVIMDVRGRDEFKNGHVKAAFNVPVQELGEALKLPEDQFEAKYKFKLPSKDSATGIAVHCMSGRRAAAATSQLSDAQYKDVYIYSPGWGELSTSPEAASQIEKQ</sequence>
<comment type="caution">
    <text evidence="2">The sequence shown here is derived from an EMBL/GenBank/DDBJ whole genome shotgun (WGS) entry which is preliminary data.</text>
</comment>
<dbReference type="GO" id="GO:0005739">
    <property type="term" value="C:mitochondrion"/>
    <property type="evidence" value="ECO:0007669"/>
    <property type="project" value="TreeGrafter"/>
</dbReference>